<dbReference type="InterPro" id="IPR029063">
    <property type="entry name" value="SAM-dependent_MTases_sf"/>
</dbReference>
<keyword evidence="5" id="KW-0963">Cytoplasm</keyword>
<evidence type="ECO:0000259" key="7">
    <source>
        <dbReference type="Pfam" id="PF01728"/>
    </source>
</evidence>
<evidence type="ECO:0000256" key="4">
    <source>
        <dbReference type="ARBA" id="ARBA00022691"/>
    </source>
</evidence>
<dbReference type="Proteomes" id="UP000825933">
    <property type="component" value="Unassembled WGS sequence"/>
</dbReference>
<organism evidence="8 9">
    <name type="scientific">Methanobacterium spitsbergense</name>
    <dbReference type="NCBI Taxonomy" id="2874285"/>
    <lineage>
        <taxon>Archaea</taxon>
        <taxon>Methanobacteriati</taxon>
        <taxon>Methanobacteriota</taxon>
        <taxon>Methanomada group</taxon>
        <taxon>Methanobacteria</taxon>
        <taxon>Methanobacteriales</taxon>
        <taxon>Methanobacteriaceae</taxon>
        <taxon>Methanobacterium</taxon>
    </lineage>
</organism>
<keyword evidence="1 5" id="KW-0698">rRNA processing</keyword>
<dbReference type="GO" id="GO:0005737">
    <property type="term" value="C:cytoplasm"/>
    <property type="evidence" value="ECO:0007669"/>
    <property type="project" value="UniProtKB-SubCell"/>
</dbReference>
<evidence type="ECO:0000256" key="1">
    <source>
        <dbReference type="ARBA" id="ARBA00022552"/>
    </source>
</evidence>
<comment type="catalytic activity">
    <reaction evidence="5">
        <text>uridine(2552) in 23S rRNA + S-adenosyl-L-methionine = 2'-O-methyluridine(2552) in 23S rRNA + S-adenosyl-L-homocysteine + H(+)</text>
        <dbReference type="Rhea" id="RHEA:42720"/>
        <dbReference type="Rhea" id="RHEA-COMP:10202"/>
        <dbReference type="Rhea" id="RHEA-COMP:10203"/>
        <dbReference type="ChEBI" id="CHEBI:15378"/>
        <dbReference type="ChEBI" id="CHEBI:57856"/>
        <dbReference type="ChEBI" id="CHEBI:59789"/>
        <dbReference type="ChEBI" id="CHEBI:65315"/>
        <dbReference type="ChEBI" id="CHEBI:74478"/>
        <dbReference type="EC" id="2.1.1.166"/>
    </reaction>
</comment>
<feature type="binding site" evidence="5">
    <location>
        <position position="55"/>
    </location>
    <ligand>
        <name>S-adenosyl-L-methionine</name>
        <dbReference type="ChEBI" id="CHEBI:59789"/>
    </ligand>
</feature>
<feature type="binding site" evidence="5">
    <location>
        <position position="75"/>
    </location>
    <ligand>
        <name>S-adenosyl-L-methionine</name>
        <dbReference type="ChEBI" id="CHEBI:59789"/>
    </ligand>
</feature>
<gene>
    <name evidence="5" type="primary">rlmE</name>
    <name evidence="8" type="ORF">K8N75_07935</name>
</gene>
<comment type="similarity">
    <text evidence="5">Belongs to the class I-like SAM-binding methyltransferase superfamily. RNA methyltransferase RlmE family.</text>
</comment>
<comment type="subcellular location">
    <subcellularLocation>
        <location evidence="5">Cytoplasm</location>
    </subcellularLocation>
</comment>
<evidence type="ECO:0000256" key="3">
    <source>
        <dbReference type="ARBA" id="ARBA00022679"/>
    </source>
</evidence>
<keyword evidence="9" id="KW-1185">Reference proteome</keyword>
<dbReference type="HAMAP" id="MF_01547">
    <property type="entry name" value="RNA_methyltr_E"/>
    <property type="match status" value="1"/>
</dbReference>
<feature type="binding site" evidence="5">
    <location>
        <position position="117"/>
    </location>
    <ligand>
        <name>S-adenosyl-L-methionine</name>
        <dbReference type="ChEBI" id="CHEBI:59789"/>
    </ligand>
</feature>
<feature type="binding site" evidence="5">
    <location>
        <position position="57"/>
    </location>
    <ligand>
        <name>S-adenosyl-L-methionine</name>
        <dbReference type="ChEBI" id="CHEBI:59789"/>
    </ligand>
</feature>
<dbReference type="Gene3D" id="3.40.50.150">
    <property type="entry name" value="Vaccinia Virus protein VP39"/>
    <property type="match status" value="1"/>
</dbReference>
<evidence type="ECO:0000256" key="6">
    <source>
        <dbReference type="PIRSR" id="PIRSR005461-1"/>
    </source>
</evidence>
<feature type="binding site" evidence="5">
    <location>
        <position position="93"/>
    </location>
    <ligand>
        <name>S-adenosyl-L-methionine</name>
        <dbReference type="ChEBI" id="CHEBI:59789"/>
    </ligand>
</feature>
<keyword evidence="4 5" id="KW-0949">S-adenosyl-L-methionine</keyword>
<dbReference type="EC" id="2.1.1.166" evidence="5"/>
<protein>
    <recommendedName>
        <fullName evidence="5">Ribosomal RNA large subunit methyltransferase E</fullName>
        <ecNumber evidence="5">2.1.1.166</ecNumber>
    </recommendedName>
    <alternativeName>
        <fullName evidence="5">23S rRNA Um2552 methyltransferase</fullName>
    </alternativeName>
    <alternativeName>
        <fullName evidence="5">rRNA (uridine-2'-O-)-methyltransferase</fullName>
    </alternativeName>
</protein>
<dbReference type="EMBL" id="JAIOUQ010000009">
    <property type="protein sequence ID" value="MBZ2165964.1"/>
    <property type="molecule type" value="Genomic_DNA"/>
</dbReference>
<evidence type="ECO:0000256" key="5">
    <source>
        <dbReference type="HAMAP-Rule" id="MF_01547"/>
    </source>
</evidence>
<dbReference type="AlphaFoldDB" id="A0A8T5UQL4"/>
<reference evidence="9" key="1">
    <citation type="journal article" date="2022" name="Microbiol. Resour. Announc.">
        <title>Draft Genome Sequence of a Methanogenic Archaeon from West Spitsbergen Permafrost.</title>
        <authorList>
            <person name="Trubitsyn V."/>
            <person name="Rivkina E."/>
            <person name="Shcherbakova V."/>
        </authorList>
    </citation>
    <scope>NUCLEOTIDE SEQUENCE [LARGE SCALE GENOMIC DNA]</scope>
    <source>
        <strain evidence="9">VT</strain>
    </source>
</reference>
<dbReference type="InterPro" id="IPR002877">
    <property type="entry name" value="RNA_MeTrfase_FtsJ_dom"/>
</dbReference>
<dbReference type="RefSeq" id="WP_223791557.1">
    <property type="nucleotide sequence ID" value="NZ_JAIOUQ010000009.1"/>
</dbReference>
<dbReference type="SUPFAM" id="SSF53335">
    <property type="entry name" value="S-adenosyl-L-methionine-dependent methyltransferases"/>
    <property type="match status" value="1"/>
</dbReference>
<sequence>MGKKWNAERKNEHYYKMAKKEQYRSRASYKLLQLNKRFKVIKSGDKVVDLGAAPGGWSQIALEAVGEEGMVIGVDLEWIRPLDDENFYTIRGDFTNEEILGQVKDLISGMAQVVISDASPKLSGIKDMDNLRSADLADNALKVCDHLLMHSGNFVLKAFQGAEFENIVKNIKERFKTVKTTKPPSSKKGSVEMYIVAKGFKRMF</sequence>
<evidence type="ECO:0000256" key="2">
    <source>
        <dbReference type="ARBA" id="ARBA00022603"/>
    </source>
</evidence>
<accession>A0A8T5UQL4</accession>
<comment type="caution">
    <text evidence="8">The sequence shown here is derived from an EMBL/GenBank/DDBJ whole genome shotgun (WGS) entry which is preliminary data.</text>
</comment>
<evidence type="ECO:0000313" key="9">
    <source>
        <dbReference type="Proteomes" id="UP000825933"/>
    </source>
</evidence>
<keyword evidence="3 5" id="KW-0808">Transferase</keyword>
<dbReference type="InterPro" id="IPR050082">
    <property type="entry name" value="RNA_methyltr_RlmE"/>
</dbReference>
<evidence type="ECO:0000313" key="8">
    <source>
        <dbReference type="EMBL" id="MBZ2165964.1"/>
    </source>
</evidence>
<keyword evidence="2 5" id="KW-0489">Methyltransferase</keyword>
<proteinExistence type="inferred from homology"/>
<comment type="function">
    <text evidence="5">Specifically methylates the uridine in position 2552 of 23S rRNA at the 2'-O position of the ribose in the fully assembled 50S ribosomal subunit.</text>
</comment>
<dbReference type="InterPro" id="IPR015507">
    <property type="entry name" value="rRNA-MeTfrase_E"/>
</dbReference>
<feature type="domain" description="Ribosomal RNA methyltransferase FtsJ" evidence="7">
    <location>
        <begin position="23"/>
        <end position="200"/>
    </location>
</feature>
<dbReference type="PIRSF" id="PIRSF005461">
    <property type="entry name" value="23S_rRNA_mtase"/>
    <property type="match status" value="1"/>
</dbReference>
<feature type="active site" description="Proton acceptor" evidence="5 6">
    <location>
        <position position="157"/>
    </location>
</feature>
<dbReference type="PANTHER" id="PTHR10920">
    <property type="entry name" value="RIBOSOMAL RNA METHYLTRANSFERASE"/>
    <property type="match status" value="1"/>
</dbReference>
<dbReference type="PANTHER" id="PTHR10920:SF13">
    <property type="entry name" value="PRE-RRNA 2'-O-RIBOSE RNA METHYLTRANSFERASE FTSJ3"/>
    <property type="match status" value="1"/>
</dbReference>
<dbReference type="GO" id="GO:0008650">
    <property type="term" value="F:rRNA (uridine-2'-O-)-methyltransferase activity"/>
    <property type="evidence" value="ECO:0007669"/>
    <property type="project" value="UniProtKB-UniRule"/>
</dbReference>
<dbReference type="Pfam" id="PF01728">
    <property type="entry name" value="FtsJ"/>
    <property type="match status" value="1"/>
</dbReference>
<name>A0A8T5UQL4_9EURY</name>